<feature type="compositionally biased region" description="Low complexity" evidence="1">
    <location>
        <begin position="317"/>
        <end position="343"/>
    </location>
</feature>
<evidence type="ECO:0000313" key="3">
    <source>
        <dbReference type="Proteomes" id="UP001501594"/>
    </source>
</evidence>
<feature type="region of interest" description="Disordered" evidence="1">
    <location>
        <begin position="317"/>
        <end position="344"/>
    </location>
</feature>
<sequence length="462" mass="46546">MPIPPTPPGAPGDLLASGPRADVFEWRPAADDPTEPLVVKLYRGSGATAEALALGVALATAQHEHVVRLAGLVDLGSRGVGVLLPRLGTTTAQALLARRRVITAGEAVTLVAPILLALLHLERRGLDPRVRLTAATGLDDILFDDRGAPLLTSLRVVGLDDPRLLEPAATARALVDEVLAATHGGRAGSRRILETLCEAEASIDELLEVVFELDEPAPLEGAQDPPAHPEPEPAGSGGSPAPAALTTPVRRLTAGALAASTLAASTLAALRQTRPRVWAGAAALVVSSVVGLIVVGAPSSSPPDAATASVSASASVSTSAGGGARAATSPAASPATSPAAFPTADREAETAAVLAGDDADGAARVLLRLRAACLEALDSECLAGVDEPESPALLADTAAVDDPALLADLPVPVEVRSVVNRLGGAVLYAAAGHADDEPASVLVTRTEAGWRVRTVSRSGPPG</sequence>
<reference evidence="3" key="1">
    <citation type="journal article" date="2019" name="Int. J. Syst. Evol. Microbiol.">
        <title>The Global Catalogue of Microorganisms (GCM) 10K type strain sequencing project: providing services to taxonomists for standard genome sequencing and annotation.</title>
        <authorList>
            <consortium name="The Broad Institute Genomics Platform"/>
            <consortium name="The Broad Institute Genome Sequencing Center for Infectious Disease"/>
            <person name="Wu L."/>
            <person name="Ma J."/>
        </authorList>
    </citation>
    <scope>NUCLEOTIDE SEQUENCE [LARGE SCALE GENOMIC DNA]</scope>
    <source>
        <strain evidence="3">JCM 17442</strain>
    </source>
</reference>
<evidence type="ECO:0008006" key="4">
    <source>
        <dbReference type="Google" id="ProtNLM"/>
    </source>
</evidence>
<comment type="caution">
    <text evidence="2">The sequence shown here is derived from an EMBL/GenBank/DDBJ whole genome shotgun (WGS) entry which is preliminary data.</text>
</comment>
<accession>A0ABP8DY43</accession>
<feature type="region of interest" description="Disordered" evidence="1">
    <location>
        <begin position="218"/>
        <end position="245"/>
    </location>
</feature>
<evidence type="ECO:0000313" key="2">
    <source>
        <dbReference type="EMBL" id="GAA4264880.1"/>
    </source>
</evidence>
<organism evidence="2 3">
    <name type="scientific">Frondihabitans peucedani</name>
    <dbReference type="NCBI Taxonomy" id="598626"/>
    <lineage>
        <taxon>Bacteria</taxon>
        <taxon>Bacillati</taxon>
        <taxon>Actinomycetota</taxon>
        <taxon>Actinomycetes</taxon>
        <taxon>Micrococcales</taxon>
        <taxon>Microbacteriaceae</taxon>
        <taxon>Frondihabitans</taxon>
    </lineage>
</organism>
<protein>
    <recommendedName>
        <fullName evidence="4">Protein kinase domain-containing protein</fullName>
    </recommendedName>
</protein>
<gene>
    <name evidence="2" type="ORF">GCM10022256_04920</name>
</gene>
<dbReference type="RefSeq" id="WP_344793451.1">
    <property type="nucleotide sequence ID" value="NZ_BAABAU010000001.1"/>
</dbReference>
<dbReference type="EMBL" id="BAABAU010000001">
    <property type="protein sequence ID" value="GAA4264880.1"/>
    <property type="molecule type" value="Genomic_DNA"/>
</dbReference>
<name>A0ABP8DY43_9MICO</name>
<keyword evidence="3" id="KW-1185">Reference proteome</keyword>
<dbReference type="Proteomes" id="UP001501594">
    <property type="component" value="Unassembled WGS sequence"/>
</dbReference>
<evidence type="ECO:0000256" key="1">
    <source>
        <dbReference type="SAM" id="MobiDB-lite"/>
    </source>
</evidence>
<proteinExistence type="predicted"/>